<evidence type="ECO:0000313" key="1">
    <source>
        <dbReference type="EMBL" id="MDC2953631.1"/>
    </source>
</evidence>
<protein>
    <recommendedName>
        <fullName evidence="3">Suppressor of fused-like domain-containing protein</fullName>
    </recommendedName>
</protein>
<gene>
    <name evidence="1" type="ORF">PO587_04085</name>
</gene>
<keyword evidence="2" id="KW-1185">Reference proteome</keyword>
<name>A0ABT5FM82_9ACTN</name>
<evidence type="ECO:0008006" key="3">
    <source>
        <dbReference type="Google" id="ProtNLM"/>
    </source>
</evidence>
<reference evidence="1 2" key="1">
    <citation type="journal article" date="2015" name="Int. J. Syst. Evol. Microbiol.">
        <title>Streptomyces gilvifuscus sp. nov., an actinomycete that produces antibacterial compounds isolated from soil.</title>
        <authorList>
            <person name="Nguyen T.M."/>
            <person name="Kim J."/>
        </authorList>
    </citation>
    <scope>NUCLEOTIDE SEQUENCE [LARGE SCALE GENOMIC DNA]</scope>
    <source>
        <strain evidence="1 2">T113</strain>
    </source>
</reference>
<dbReference type="EMBL" id="JAQOSK010000001">
    <property type="protein sequence ID" value="MDC2953631.1"/>
    <property type="molecule type" value="Genomic_DNA"/>
</dbReference>
<proteinExistence type="predicted"/>
<sequence length="198" mass="21066">MVPTDGYERLGRFMERLRTRFGAEPDVEEVPPRVPGDGRVFALVCSGVPERGFVTGFTYGLSPFRRAKGQAPVRELCITMRSADPRWAKVPAITVAALRGLCPFDPGMVIGYKRPYVPPSRLNSLVLALPAPGLGLADPIDVAVQGADAGELIEIVAAHPAYPSERTAVHADGLGVLLASGADLYDPDRPPLVRGPGA</sequence>
<organism evidence="1 2">
    <name type="scientific">Streptomyces gilvifuscus</name>
    <dbReference type="NCBI Taxonomy" id="1550617"/>
    <lineage>
        <taxon>Bacteria</taxon>
        <taxon>Bacillati</taxon>
        <taxon>Actinomycetota</taxon>
        <taxon>Actinomycetes</taxon>
        <taxon>Kitasatosporales</taxon>
        <taxon>Streptomycetaceae</taxon>
        <taxon>Streptomyces</taxon>
    </lineage>
</organism>
<comment type="caution">
    <text evidence="1">The sequence shown here is derived from an EMBL/GenBank/DDBJ whole genome shotgun (WGS) entry which is preliminary data.</text>
</comment>
<dbReference type="Proteomes" id="UP001221328">
    <property type="component" value="Unassembled WGS sequence"/>
</dbReference>
<evidence type="ECO:0000313" key="2">
    <source>
        <dbReference type="Proteomes" id="UP001221328"/>
    </source>
</evidence>
<accession>A0ABT5FM82</accession>
<dbReference type="RefSeq" id="WP_272174124.1">
    <property type="nucleotide sequence ID" value="NZ_JAQOSK010000001.1"/>
</dbReference>